<dbReference type="Proteomes" id="UP000694844">
    <property type="component" value="Chromosome 1"/>
</dbReference>
<evidence type="ECO:0000256" key="6">
    <source>
        <dbReference type="SAM" id="Phobius"/>
    </source>
</evidence>
<evidence type="ECO:0000256" key="1">
    <source>
        <dbReference type="ARBA" id="ARBA00004370"/>
    </source>
</evidence>
<dbReference type="PANTHER" id="PTHR14948:SF25">
    <property type="entry name" value="DUF4190 DOMAIN-CONTAINING PROTEIN"/>
    <property type="match status" value="1"/>
</dbReference>
<comment type="similarity">
    <text evidence="2">Belongs to the CD225/Dispanin family.</text>
</comment>
<organism evidence="7 8">
    <name type="scientific">Crassostrea virginica</name>
    <name type="common">Eastern oyster</name>
    <dbReference type="NCBI Taxonomy" id="6565"/>
    <lineage>
        <taxon>Eukaryota</taxon>
        <taxon>Metazoa</taxon>
        <taxon>Spiralia</taxon>
        <taxon>Lophotrochozoa</taxon>
        <taxon>Mollusca</taxon>
        <taxon>Bivalvia</taxon>
        <taxon>Autobranchia</taxon>
        <taxon>Pteriomorphia</taxon>
        <taxon>Ostreida</taxon>
        <taxon>Ostreoidea</taxon>
        <taxon>Ostreidae</taxon>
        <taxon>Crassostrea</taxon>
    </lineage>
</organism>
<feature type="transmembrane region" description="Helical" evidence="6">
    <location>
        <begin position="39"/>
        <end position="63"/>
    </location>
</feature>
<comment type="subcellular location">
    <subcellularLocation>
        <location evidence="1">Membrane</location>
    </subcellularLocation>
</comment>
<evidence type="ECO:0000313" key="8">
    <source>
        <dbReference type="RefSeq" id="XP_022289461.1"/>
    </source>
</evidence>
<sequence length="106" mass="11738">MTELYIYSLLDGFPDHPRATEVAAGEGPEAVGGPRIRDYFYTSVCVACLCFYMPTGVLAVRYARKARSSLRQGNEEEAERFSQHALLLILTTVLTLPILLITAILT</sequence>
<reference evidence="8" key="2">
    <citation type="submission" date="2025-08" db="UniProtKB">
        <authorList>
            <consortium name="RefSeq"/>
        </authorList>
    </citation>
    <scope>IDENTIFICATION</scope>
    <source>
        <tissue evidence="8">Whole sample</tissue>
    </source>
</reference>
<accession>A0A8B8ADB3</accession>
<dbReference type="GeneID" id="111101303"/>
<gene>
    <name evidence="8" type="primary">LOC111101303</name>
</gene>
<dbReference type="PANTHER" id="PTHR14948">
    <property type="entry name" value="NG5"/>
    <property type="match status" value="1"/>
</dbReference>
<name>A0A8B8ADB3_CRAVI</name>
<dbReference type="Pfam" id="PF04505">
    <property type="entry name" value="CD225"/>
    <property type="match status" value="1"/>
</dbReference>
<evidence type="ECO:0000256" key="2">
    <source>
        <dbReference type="ARBA" id="ARBA00006843"/>
    </source>
</evidence>
<keyword evidence="4 6" id="KW-1133">Transmembrane helix</keyword>
<dbReference type="InterPro" id="IPR007593">
    <property type="entry name" value="CD225/Dispanin_fam"/>
</dbReference>
<protein>
    <submittedName>
        <fullName evidence="8">Uncharacterized protein LOC111101303</fullName>
    </submittedName>
</protein>
<proteinExistence type="inferred from homology"/>
<evidence type="ECO:0000256" key="5">
    <source>
        <dbReference type="ARBA" id="ARBA00023136"/>
    </source>
</evidence>
<keyword evidence="5 6" id="KW-0472">Membrane</keyword>
<dbReference type="GO" id="GO:0016020">
    <property type="term" value="C:membrane"/>
    <property type="evidence" value="ECO:0007669"/>
    <property type="project" value="UniProtKB-SubCell"/>
</dbReference>
<dbReference type="AlphaFoldDB" id="A0A8B8ADB3"/>
<keyword evidence="7" id="KW-1185">Reference proteome</keyword>
<keyword evidence="3 6" id="KW-0812">Transmembrane</keyword>
<dbReference type="KEGG" id="cvn:111101303"/>
<feature type="transmembrane region" description="Helical" evidence="6">
    <location>
        <begin position="84"/>
        <end position="105"/>
    </location>
</feature>
<evidence type="ECO:0000256" key="3">
    <source>
        <dbReference type="ARBA" id="ARBA00022692"/>
    </source>
</evidence>
<evidence type="ECO:0000256" key="4">
    <source>
        <dbReference type="ARBA" id="ARBA00022989"/>
    </source>
</evidence>
<dbReference type="InterPro" id="IPR051423">
    <property type="entry name" value="CD225/Dispanin"/>
</dbReference>
<dbReference type="RefSeq" id="XP_022289461.1">
    <property type="nucleotide sequence ID" value="XM_022433753.1"/>
</dbReference>
<reference evidence="7" key="1">
    <citation type="submission" date="2024-06" db="UniProtKB">
        <authorList>
            <consortium name="RefSeq"/>
        </authorList>
    </citation>
    <scope>NUCLEOTIDE SEQUENCE [LARGE SCALE GENOMIC DNA]</scope>
</reference>
<evidence type="ECO:0000313" key="7">
    <source>
        <dbReference type="Proteomes" id="UP000694844"/>
    </source>
</evidence>